<dbReference type="PROSITE" id="PS51186">
    <property type="entry name" value="GNAT"/>
    <property type="match status" value="1"/>
</dbReference>
<evidence type="ECO:0000313" key="4">
    <source>
        <dbReference type="EMBL" id="MDQ0496795.1"/>
    </source>
</evidence>
<evidence type="ECO:0000256" key="2">
    <source>
        <dbReference type="ARBA" id="ARBA00023315"/>
    </source>
</evidence>
<sequence length="176" mass="20821">MIIKMSHTNSKDYNKPNEGLIVYGRIVPKYENDIWTYTEELFSDHYNKQYDSEDIDISYIDDKNKAVYLYYDDVNCIGQIRLRSYWNGYAFIEDIAVAKKWRKKGVGTALLHKAIEWARQHNFIGLMLETQDVNVSACRFYAKNNFVIGAVDNMLYSKFPTANEKAIFWYYKFCGY</sequence>
<evidence type="ECO:0000256" key="1">
    <source>
        <dbReference type="ARBA" id="ARBA00022679"/>
    </source>
</evidence>
<dbReference type="InterPro" id="IPR016181">
    <property type="entry name" value="Acyl_CoA_acyltransferase"/>
</dbReference>
<feature type="domain" description="N-acetyltransferase" evidence="3">
    <location>
        <begin position="21"/>
        <end position="176"/>
    </location>
</feature>
<dbReference type="Pfam" id="PF00583">
    <property type="entry name" value="Acetyltransf_1"/>
    <property type="match status" value="1"/>
</dbReference>
<organism evidence="4 5">
    <name type="scientific">Paenibacillus brasilensis</name>
    <dbReference type="NCBI Taxonomy" id="128574"/>
    <lineage>
        <taxon>Bacteria</taxon>
        <taxon>Bacillati</taxon>
        <taxon>Bacillota</taxon>
        <taxon>Bacilli</taxon>
        <taxon>Bacillales</taxon>
        <taxon>Paenibacillaceae</taxon>
        <taxon>Paenibacillus</taxon>
    </lineage>
</organism>
<dbReference type="EMBL" id="JAUSWA010000044">
    <property type="protein sequence ID" value="MDQ0496795.1"/>
    <property type="molecule type" value="Genomic_DNA"/>
</dbReference>
<accession>A0ABU0L672</accession>
<dbReference type="InterPro" id="IPR008125">
    <property type="entry name" value="Streptothricin_AcTrfase"/>
</dbReference>
<dbReference type="PANTHER" id="PTHR43420">
    <property type="entry name" value="ACETYLTRANSFERASE"/>
    <property type="match status" value="1"/>
</dbReference>
<evidence type="ECO:0000259" key="3">
    <source>
        <dbReference type="PROSITE" id="PS51186"/>
    </source>
</evidence>
<keyword evidence="2" id="KW-0012">Acyltransferase</keyword>
<keyword evidence="1" id="KW-0808">Transferase</keyword>
<dbReference type="InterPro" id="IPR050680">
    <property type="entry name" value="YpeA/RimI_acetyltransf"/>
</dbReference>
<evidence type="ECO:0000313" key="5">
    <source>
        <dbReference type="Proteomes" id="UP001242811"/>
    </source>
</evidence>
<dbReference type="CDD" id="cd04301">
    <property type="entry name" value="NAT_SF"/>
    <property type="match status" value="1"/>
</dbReference>
<keyword evidence="5" id="KW-1185">Reference proteome</keyword>
<proteinExistence type="predicted"/>
<reference evidence="4 5" key="1">
    <citation type="submission" date="2023-07" db="EMBL/GenBank/DDBJ databases">
        <title>Genomic Encyclopedia of Type Strains, Phase IV (KMG-IV): sequencing the most valuable type-strain genomes for metagenomic binning, comparative biology and taxonomic classification.</title>
        <authorList>
            <person name="Goeker M."/>
        </authorList>
    </citation>
    <scope>NUCLEOTIDE SEQUENCE [LARGE SCALE GENOMIC DNA]</scope>
    <source>
        <strain evidence="4 5">DSM 14914</strain>
    </source>
</reference>
<dbReference type="SUPFAM" id="SSF55729">
    <property type="entry name" value="Acyl-CoA N-acyltransferases (Nat)"/>
    <property type="match status" value="1"/>
</dbReference>
<dbReference type="InterPro" id="IPR000182">
    <property type="entry name" value="GNAT_dom"/>
</dbReference>
<protein>
    <submittedName>
        <fullName evidence="4">GNAT superfamily N-acetyltransferase</fullName>
    </submittedName>
</protein>
<dbReference type="PRINTS" id="PR01754">
    <property type="entry name" value="SACTRNSFRASE"/>
</dbReference>
<dbReference type="RefSeq" id="WP_152378952.1">
    <property type="nucleotide sequence ID" value="NZ_CP045298.1"/>
</dbReference>
<name>A0ABU0L672_9BACL</name>
<dbReference type="Proteomes" id="UP001242811">
    <property type="component" value="Unassembled WGS sequence"/>
</dbReference>
<comment type="caution">
    <text evidence="4">The sequence shown here is derived from an EMBL/GenBank/DDBJ whole genome shotgun (WGS) entry which is preliminary data.</text>
</comment>
<dbReference type="Gene3D" id="3.40.630.30">
    <property type="match status" value="1"/>
</dbReference>
<gene>
    <name evidence="4" type="ORF">QOZ95_004995</name>
</gene>